<dbReference type="PROSITE" id="PS50850">
    <property type="entry name" value="MFS"/>
    <property type="match status" value="1"/>
</dbReference>
<comment type="subcellular location">
    <subcellularLocation>
        <location evidence="1">Endomembrane system</location>
        <topology evidence="1">Multi-pass membrane protein</topology>
    </subcellularLocation>
</comment>
<dbReference type="PANTHER" id="PTHR23514:SF3">
    <property type="entry name" value="BYPASS OF STOP CODON PROTEIN 6"/>
    <property type="match status" value="1"/>
</dbReference>
<reference evidence="10 11" key="1">
    <citation type="journal article" date="2018" name="Biotechnol. Biofuels">
        <title>Integrative visual omics of the white-rot fungus Polyporus brumalis exposes the biotechnological potential of its oxidative enzymes for delignifying raw plant biomass.</title>
        <authorList>
            <person name="Miyauchi S."/>
            <person name="Rancon A."/>
            <person name="Drula E."/>
            <person name="Hage H."/>
            <person name="Chaduli D."/>
            <person name="Favel A."/>
            <person name="Grisel S."/>
            <person name="Henrissat B."/>
            <person name="Herpoel-Gimbert I."/>
            <person name="Ruiz-Duenas F.J."/>
            <person name="Chevret D."/>
            <person name="Hainaut M."/>
            <person name="Lin J."/>
            <person name="Wang M."/>
            <person name="Pangilinan J."/>
            <person name="Lipzen A."/>
            <person name="Lesage-Meessen L."/>
            <person name="Navarro D."/>
            <person name="Riley R."/>
            <person name="Grigoriev I.V."/>
            <person name="Zhou S."/>
            <person name="Raouche S."/>
            <person name="Rosso M.N."/>
        </authorList>
    </citation>
    <scope>NUCLEOTIDE SEQUENCE [LARGE SCALE GENOMIC DNA]</scope>
    <source>
        <strain evidence="10 11">BRFM 1820</strain>
    </source>
</reference>
<evidence type="ECO:0000256" key="6">
    <source>
        <dbReference type="ARBA" id="ARBA00023136"/>
    </source>
</evidence>
<evidence type="ECO:0000256" key="3">
    <source>
        <dbReference type="ARBA" id="ARBA00022448"/>
    </source>
</evidence>
<feature type="transmembrane region" description="Helical" evidence="8">
    <location>
        <begin position="117"/>
        <end position="147"/>
    </location>
</feature>
<sequence>MTSSQAPSLYNEPDAIELAPIGLKYDSATSSAIQSLAASSHHNGVSLTSAGAGDVEGAPSFPIDSSRGDEDANPAISAAQKAVQRRKRMINLATLCFDVFLNGWNDATAGPLLPRIQAYYGIGFAIVSLIFVSSAVGFITGAFLNVYLTDRYGFGKVIVLGSTLQCIAYALVAPAGPFPLMCVAYALVGFGLSLQNAHYNAFVASSKDYASTKIGILLASYGLGAFVAPLVSTQFAQQKHWSYYFLISSVMYALNSALLWIVFRGKRQDEIKAEADDLSPQQEVVQSNKYKQIFRIREVHILSLFALLYVGTEVTIGGWTVSYVQETRNGSSDAGYISSGFFAGMTLGRIFLMWLNDKIGERRALFIYALLAIVLEVTVWVVPSLIENGVAVAFIGLLLGPMYPILVHHSTHILPRWLLTGCMGYISSIGQTGSAVLPFLTGLLASKFGIASLQPFIVSMMSVMMVVWALVPRVRHVPT</sequence>
<feature type="transmembrane region" description="Helical" evidence="8">
    <location>
        <begin position="334"/>
        <end position="352"/>
    </location>
</feature>
<gene>
    <name evidence="10" type="ORF">OH76DRAFT_1347020</name>
</gene>
<dbReference type="GO" id="GO:0022857">
    <property type="term" value="F:transmembrane transporter activity"/>
    <property type="evidence" value="ECO:0007669"/>
    <property type="project" value="InterPro"/>
</dbReference>
<protein>
    <submittedName>
        <fullName evidence="10">MFS general substrate transporter</fullName>
    </submittedName>
</protein>
<dbReference type="InterPro" id="IPR020846">
    <property type="entry name" value="MFS_dom"/>
</dbReference>
<comment type="similarity">
    <text evidence="2">Belongs to the major facilitator superfamily.</text>
</comment>
<feature type="transmembrane region" description="Helical" evidence="8">
    <location>
        <begin position="299"/>
        <end position="322"/>
    </location>
</feature>
<evidence type="ECO:0000313" key="10">
    <source>
        <dbReference type="EMBL" id="RDX51495.1"/>
    </source>
</evidence>
<proteinExistence type="inferred from homology"/>
<name>A0A371DG18_9APHY</name>
<evidence type="ECO:0000259" key="9">
    <source>
        <dbReference type="PROSITE" id="PS50850"/>
    </source>
</evidence>
<feature type="domain" description="Major facilitator superfamily (MFS) profile" evidence="9">
    <location>
        <begin position="91"/>
        <end position="475"/>
    </location>
</feature>
<dbReference type="InterPro" id="IPR011701">
    <property type="entry name" value="MFS"/>
</dbReference>
<evidence type="ECO:0000256" key="4">
    <source>
        <dbReference type="ARBA" id="ARBA00022692"/>
    </source>
</evidence>
<keyword evidence="6 8" id="KW-0472">Membrane</keyword>
<dbReference type="InterPro" id="IPR036259">
    <property type="entry name" value="MFS_trans_sf"/>
</dbReference>
<keyword evidence="5 8" id="KW-1133">Transmembrane helix</keyword>
<dbReference type="PANTHER" id="PTHR23514">
    <property type="entry name" value="BYPASS OF STOP CODON PROTEIN 6"/>
    <property type="match status" value="1"/>
</dbReference>
<evidence type="ECO:0000256" key="8">
    <source>
        <dbReference type="SAM" id="Phobius"/>
    </source>
</evidence>
<feature type="transmembrane region" description="Helical" evidence="8">
    <location>
        <begin position="364"/>
        <end position="382"/>
    </location>
</feature>
<evidence type="ECO:0000256" key="1">
    <source>
        <dbReference type="ARBA" id="ARBA00004127"/>
    </source>
</evidence>
<feature type="transmembrane region" description="Helical" evidence="8">
    <location>
        <begin position="241"/>
        <end position="263"/>
    </location>
</feature>
<evidence type="ECO:0000313" key="11">
    <source>
        <dbReference type="Proteomes" id="UP000256964"/>
    </source>
</evidence>
<dbReference type="EMBL" id="KZ857394">
    <property type="protein sequence ID" value="RDX51495.1"/>
    <property type="molecule type" value="Genomic_DNA"/>
</dbReference>
<dbReference type="Gene3D" id="1.20.1250.20">
    <property type="entry name" value="MFS general substrate transporter like domains"/>
    <property type="match status" value="2"/>
</dbReference>
<feature type="transmembrane region" description="Helical" evidence="8">
    <location>
        <begin position="214"/>
        <end position="235"/>
    </location>
</feature>
<dbReference type="AlphaFoldDB" id="A0A371DG18"/>
<dbReference type="InterPro" id="IPR051788">
    <property type="entry name" value="MFS_Transporter"/>
</dbReference>
<feature type="transmembrane region" description="Helical" evidence="8">
    <location>
        <begin position="178"/>
        <end position="194"/>
    </location>
</feature>
<dbReference type="OrthoDB" id="413079at2759"/>
<feature type="transmembrane region" description="Helical" evidence="8">
    <location>
        <begin position="388"/>
        <end position="406"/>
    </location>
</feature>
<accession>A0A371DG18</accession>
<dbReference type="Pfam" id="PF07690">
    <property type="entry name" value="MFS_1"/>
    <property type="match status" value="1"/>
</dbReference>
<dbReference type="Proteomes" id="UP000256964">
    <property type="component" value="Unassembled WGS sequence"/>
</dbReference>
<keyword evidence="3" id="KW-0813">Transport</keyword>
<evidence type="ECO:0000256" key="5">
    <source>
        <dbReference type="ARBA" id="ARBA00022989"/>
    </source>
</evidence>
<evidence type="ECO:0000256" key="2">
    <source>
        <dbReference type="ARBA" id="ARBA00008335"/>
    </source>
</evidence>
<dbReference type="STRING" id="139420.A0A371DG18"/>
<keyword evidence="4 8" id="KW-0812">Transmembrane</keyword>
<feature type="transmembrane region" description="Helical" evidence="8">
    <location>
        <begin position="452"/>
        <end position="471"/>
    </location>
</feature>
<evidence type="ECO:0000256" key="7">
    <source>
        <dbReference type="SAM" id="MobiDB-lite"/>
    </source>
</evidence>
<keyword evidence="11" id="KW-1185">Reference proteome</keyword>
<organism evidence="10 11">
    <name type="scientific">Lentinus brumalis</name>
    <dbReference type="NCBI Taxonomy" id="2498619"/>
    <lineage>
        <taxon>Eukaryota</taxon>
        <taxon>Fungi</taxon>
        <taxon>Dikarya</taxon>
        <taxon>Basidiomycota</taxon>
        <taxon>Agaricomycotina</taxon>
        <taxon>Agaricomycetes</taxon>
        <taxon>Polyporales</taxon>
        <taxon>Polyporaceae</taxon>
        <taxon>Lentinus</taxon>
    </lineage>
</organism>
<feature type="region of interest" description="Disordered" evidence="7">
    <location>
        <begin position="49"/>
        <end position="74"/>
    </location>
</feature>
<dbReference type="GO" id="GO:0012505">
    <property type="term" value="C:endomembrane system"/>
    <property type="evidence" value="ECO:0007669"/>
    <property type="project" value="UniProtKB-SubCell"/>
</dbReference>
<dbReference type="SUPFAM" id="SSF103473">
    <property type="entry name" value="MFS general substrate transporter"/>
    <property type="match status" value="1"/>
</dbReference>
<feature type="transmembrane region" description="Helical" evidence="8">
    <location>
        <begin position="418"/>
        <end position="440"/>
    </location>
</feature>
<dbReference type="GO" id="GO:0016020">
    <property type="term" value="C:membrane"/>
    <property type="evidence" value="ECO:0007669"/>
    <property type="project" value="TreeGrafter"/>
</dbReference>
<dbReference type="FunFam" id="1.20.1250.20:FF:000286">
    <property type="entry name" value="MFS efflux transporter"/>
    <property type="match status" value="1"/>
</dbReference>